<comment type="caution">
    <text evidence="1">The sequence shown here is derived from an EMBL/GenBank/DDBJ whole genome shotgun (WGS) entry which is preliminary data.</text>
</comment>
<keyword evidence="2" id="KW-1185">Reference proteome</keyword>
<proteinExistence type="predicted"/>
<protein>
    <submittedName>
        <fullName evidence="1">Uncharacterized protein</fullName>
    </submittedName>
</protein>
<evidence type="ECO:0000313" key="2">
    <source>
        <dbReference type="Proteomes" id="UP001160625"/>
    </source>
</evidence>
<dbReference type="RefSeq" id="WP_281044576.1">
    <property type="nucleotide sequence ID" value="NZ_JARYGZ010000001.1"/>
</dbReference>
<gene>
    <name evidence="1" type="ORF">QGN17_11225</name>
</gene>
<organism evidence="1 2">
    <name type="scientific">Sphingomonas oryzagri</name>
    <dbReference type="NCBI Taxonomy" id="3042314"/>
    <lineage>
        <taxon>Bacteria</taxon>
        <taxon>Pseudomonadati</taxon>
        <taxon>Pseudomonadota</taxon>
        <taxon>Alphaproteobacteria</taxon>
        <taxon>Sphingomonadales</taxon>
        <taxon>Sphingomonadaceae</taxon>
        <taxon>Sphingomonas</taxon>
    </lineage>
</organism>
<evidence type="ECO:0000313" key="1">
    <source>
        <dbReference type="EMBL" id="MDH7639301.1"/>
    </source>
</evidence>
<dbReference type="Proteomes" id="UP001160625">
    <property type="component" value="Unassembled WGS sequence"/>
</dbReference>
<accession>A0ABT6N1X5</accession>
<sequence length="68" mass="7300">MSGTGDRLELLREIDALEALLGRIAVMAAAPDADQKRALVVLRRALAGHVQQIRLLGEAVHKKPEGSC</sequence>
<reference evidence="1" key="1">
    <citation type="submission" date="2023-04" db="EMBL/GenBank/DDBJ databases">
        <title>Sphingomonas sp. MAHUQ-71 isolated from rice field.</title>
        <authorList>
            <person name="Huq M.A."/>
        </authorList>
    </citation>
    <scope>NUCLEOTIDE SEQUENCE</scope>
    <source>
        <strain evidence="1">MAHUQ-71</strain>
    </source>
</reference>
<dbReference type="EMBL" id="JARYGZ010000001">
    <property type="protein sequence ID" value="MDH7639301.1"/>
    <property type="molecule type" value="Genomic_DNA"/>
</dbReference>
<name>A0ABT6N1X5_9SPHN</name>